<feature type="transmembrane region" description="Helical" evidence="7">
    <location>
        <begin position="134"/>
        <end position="161"/>
    </location>
</feature>
<evidence type="ECO:0000256" key="7">
    <source>
        <dbReference type="RuleBase" id="RU363032"/>
    </source>
</evidence>
<proteinExistence type="inferred from homology"/>
<dbReference type="Pfam" id="PF00528">
    <property type="entry name" value="BPD_transp_1"/>
    <property type="match status" value="1"/>
</dbReference>
<dbReference type="Pfam" id="PF19300">
    <property type="entry name" value="BPD_transp_1_N"/>
    <property type="match status" value="1"/>
</dbReference>
<dbReference type="PROSITE" id="PS50928">
    <property type="entry name" value="ABC_TM1"/>
    <property type="match status" value="1"/>
</dbReference>
<keyword evidence="2 7" id="KW-0813">Transport</keyword>
<feature type="domain" description="ABC transmembrane type-1" evidence="8">
    <location>
        <begin position="95"/>
        <end position="296"/>
    </location>
</feature>
<evidence type="ECO:0000256" key="1">
    <source>
        <dbReference type="ARBA" id="ARBA00004651"/>
    </source>
</evidence>
<evidence type="ECO:0000256" key="3">
    <source>
        <dbReference type="ARBA" id="ARBA00022475"/>
    </source>
</evidence>
<comment type="subcellular location">
    <subcellularLocation>
        <location evidence="1 7">Cell membrane</location>
        <topology evidence="1 7">Multi-pass membrane protein</topology>
    </subcellularLocation>
</comment>
<dbReference type="RefSeq" id="WP_368652653.1">
    <property type="nucleotide sequence ID" value="NZ_CP162599.1"/>
</dbReference>
<dbReference type="InterPro" id="IPR035906">
    <property type="entry name" value="MetI-like_sf"/>
</dbReference>
<feature type="transmembrane region" description="Helical" evidence="7">
    <location>
        <begin position="173"/>
        <end position="192"/>
    </location>
</feature>
<evidence type="ECO:0000256" key="6">
    <source>
        <dbReference type="ARBA" id="ARBA00023136"/>
    </source>
</evidence>
<dbReference type="GO" id="GO:0055085">
    <property type="term" value="P:transmembrane transport"/>
    <property type="evidence" value="ECO:0007669"/>
    <property type="project" value="InterPro"/>
</dbReference>
<keyword evidence="3" id="KW-1003">Cell membrane</keyword>
<feature type="transmembrane region" description="Helical" evidence="7">
    <location>
        <begin position="97"/>
        <end position="122"/>
    </location>
</feature>
<feature type="transmembrane region" description="Helical" evidence="7">
    <location>
        <begin position="227"/>
        <end position="253"/>
    </location>
</feature>
<evidence type="ECO:0000313" key="9">
    <source>
        <dbReference type="EMBL" id="XDK31929.1"/>
    </source>
</evidence>
<name>A0AB39HIK3_9BACI</name>
<gene>
    <name evidence="9" type="ORF">AB4Y30_12945</name>
</gene>
<dbReference type="AlphaFoldDB" id="A0AB39HIK3"/>
<evidence type="ECO:0000256" key="2">
    <source>
        <dbReference type="ARBA" id="ARBA00022448"/>
    </source>
</evidence>
<comment type="similarity">
    <text evidence="7">Belongs to the binding-protein-dependent transport system permease family.</text>
</comment>
<dbReference type="GO" id="GO:0005886">
    <property type="term" value="C:plasma membrane"/>
    <property type="evidence" value="ECO:0007669"/>
    <property type="project" value="UniProtKB-SubCell"/>
</dbReference>
<keyword evidence="5 7" id="KW-1133">Transmembrane helix</keyword>
<evidence type="ECO:0000256" key="4">
    <source>
        <dbReference type="ARBA" id="ARBA00022692"/>
    </source>
</evidence>
<dbReference type="EMBL" id="CP162599">
    <property type="protein sequence ID" value="XDK31929.1"/>
    <property type="molecule type" value="Genomic_DNA"/>
</dbReference>
<evidence type="ECO:0000256" key="5">
    <source>
        <dbReference type="ARBA" id="ARBA00022989"/>
    </source>
</evidence>
<dbReference type="SUPFAM" id="SSF161098">
    <property type="entry name" value="MetI-like"/>
    <property type="match status" value="1"/>
</dbReference>
<feature type="transmembrane region" description="Helical" evidence="7">
    <location>
        <begin position="273"/>
        <end position="296"/>
    </location>
</feature>
<evidence type="ECO:0000259" key="8">
    <source>
        <dbReference type="PROSITE" id="PS50928"/>
    </source>
</evidence>
<sequence>MTSFIIRRTLQVIPVLFAIAILVFGMLHFIPGDPARLVVGIEASKETVEAARENLGLNNPIYIQFLTFIGNALQGDLGTSIQTGIPVTEELATRFPITITIALGATIFATVFGMLGGVLAAIKQNKFTDNFIMFISLIAVSIPSYFLGLILLMIFSLKLGWFPVFGVDSPKHYILPIVTLGAQSMGLIARMTRSSMLDVVRQDYIRTAKAKGLPERVITYIHALKNALIPVVTVIGLRFGGLLAGTILTEVVFSIPGVGRYMVDAILARDYPIVQGTILVVATTFVIINIFVDIAYKIVDPRIRYE</sequence>
<dbReference type="InterPro" id="IPR045621">
    <property type="entry name" value="BPD_transp_1_N"/>
</dbReference>
<keyword evidence="4 7" id="KW-0812">Transmembrane</keyword>
<dbReference type="PANTHER" id="PTHR43163:SF6">
    <property type="entry name" value="DIPEPTIDE TRANSPORT SYSTEM PERMEASE PROTEIN DPPB-RELATED"/>
    <property type="match status" value="1"/>
</dbReference>
<accession>A0AB39HIK3</accession>
<feature type="transmembrane region" description="Helical" evidence="7">
    <location>
        <begin position="12"/>
        <end position="30"/>
    </location>
</feature>
<dbReference type="CDD" id="cd06261">
    <property type="entry name" value="TM_PBP2"/>
    <property type="match status" value="1"/>
</dbReference>
<reference evidence="9" key="1">
    <citation type="submission" date="2024-07" db="EMBL/GenBank/DDBJ databases">
        <title>Halotolerant mesophilic bacterium Ornithinibacillus sp. 4-3, sp. nov., isolated from soil.</title>
        <authorList>
            <person name="Sidarenka A.V."/>
            <person name="Guliayeva D.E."/>
            <person name="Leanovich S.I."/>
            <person name="Hileuskaya K.S."/>
            <person name="Akhremchuk A.E."/>
            <person name="Sikolenko M.A."/>
            <person name="Valentovich L.N."/>
        </authorList>
    </citation>
    <scope>NUCLEOTIDE SEQUENCE</scope>
    <source>
        <strain evidence="9">4-3</strain>
    </source>
</reference>
<organism evidence="9">
    <name type="scientific">Ornithinibacillus sp. 4-3</name>
    <dbReference type="NCBI Taxonomy" id="3231488"/>
    <lineage>
        <taxon>Bacteria</taxon>
        <taxon>Bacillati</taxon>
        <taxon>Bacillota</taxon>
        <taxon>Bacilli</taxon>
        <taxon>Bacillales</taxon>
        <taxon>Bacillaceae</taxon>
        <taxon>Ornithinibacillus</taxon>
    </lineage>
</organism>
<dbReference type="InterPro" id="IPR000515">
    <property type="entry name" value="MetI-like"/>
</dbReference>
<dbReference type="PANTHER" id="PTHR43163">
    <property type="entry name" value="DIPEPTIDE TRANSPORT SYSTEM PERMEASE PROTEIN DPPB-RELATED"/>
    <property type="match status" value="1"/>
</dbReference>
<dbReference type="Gene3D" id="1.10.3720.10">
    <property type="entry name" value="MetI-like"/>
    <property type="match status" value="1"/>
</dbReference>
<keyword evidence="6 7" id="KW-0472">Membrane</keyword>
<protein>
    <submittedName>
        <fullName evidence="9">ABC transporter permease</fullName>
    </submittedName>
</protein>